<reference evidence="4" key="1">
    <citation type="submission" date="2021-02" db="EMBL/GenBank/DDBJ databases">
        <authorList>
            <person name="Nowell W R."/>
        </authorList>
    </citation>
    <scope>NUCLEOTIDE SEQUENCE</scope>
</reference>
<gene>
    <name evidence="2" type="ORF">BYL167_LOCUS30093</name>
    <name evidence="5" type="ORF">GIL414_LOCUS34386</name>
    <name evidence="3" type="ORF">SMN809_LOCUS29247</name>
    <name evidence="4" type="ORF">SMN809_LOCUS29270</name>
</gene>
<protein>
    <submittedName>
        <fullName evidence="4">Uncharacterized protein</fullName>
    </submittedName>
</protein>
<comment type="caution">
    <text evidence="4">The sequence shown here is derived from an EMBL/GenBank/DDBJ whole genome shotgun (WGS) entry which is preliminary data.</text>
</comment>
<name>A0A8S2V4Q3_9BILA</name>
<evidence type="ECO:0000313" key="2">
    <source>
        <dbReference type="EMBL" id="CAF4365515.1"/>
    </source>
</evidence>
<proteinExistence type="predicted"/>
<accession>A0A8S2V4Q3</accession>
<organism evidence="4 6">
    <name type="scientific">Rotaria magnacalcarata</name>
    <dbReference type="NCBI Taxonomy" id="392030"/>
    <lineage>
        <taxon>Eukaryota</taxon>
        <taxon>Metazoa</taxon>
        <taxon>Spiralia</taxon>
        <taxon>Gnathifera</taxon>
        <taxon>Rotifera</taxon>
        <taxon>Eurotatoria</taxon>
        <taxon>Bdelloidea</taxon>
        <taxon>Philodinida</taxon>
        <taxon>Philodinidae</taxon>
        <taxon>Rotaria</taxon>
    </lineage>
</organism>
<evidence type="ECO:0000313" key="6">
    <source>
        <dbReference type="Proteomes" id="UP000676336"/>
    </source>
</evidence>
<dbReference type="Proteomes" id="UP000681720">
    <property type="component" value="Unassembled WGS sequence"/>
</dbReference>
<feature type="compositionally biased region" description="Basic and acidic residues" evidence="1">
    <location>
        <begin position="34"/>
        <end position="48"/>
    </location>
</feature>
<sequence length="74" mass="8470">MVDDGSQLVKCQSTNNDRCLFSSCSIVSEYFTRKQKEDMEEEQQKKENPPSVITPSQSIPIQDQYEPPSIDLND</sequence>
<evidence type="ECO:0000313" key="5">
    <source>
        <dbReference type="EMBL" id="CAF4493829.1"/>
    </source>
</evidence>
<evidence type="ECO:0000256" key="1">
    <source>
        <dbReference type="SAM" id="MobiDB-lite"/>
    </source>
</evidence>
<dbReference type="EMBL" id="CAJOBH010048125">
    <property type="protein sequence ID" value="CAF4365515.1"/>
    <property type="molecule type" value="Genomic_DNA"/>
</dbReference>
<evidence type="ECO:0000313" key="3">
    <source>
        <dbReference type="EMBL" id="CAF4373539.1"/>
    </source>
</evidence>
<dbReference type="EMBL" id="CAJOBI010051369">
    <property type="protein sequence ID" value="CAF4373539.1"/>
    <property type="molecule type" value="Genomic_DNA"/>
</dbReference>
<dbReference type="Proteomes" id="UP000676336">
    <property type="component" value="Unassembled WGS sequence"/>
</dbReference>
<dbReference type="Proteomes" id="UP000681967">
    <property type="component" value="Unassembled WGS sequence"/>
</dbReference>
<feature type="non-terminal residue" evidence="4">
    <location>
        <position position="74"/>
    </location>
</feature>
<dbReference type="EMBL" id="CAJOBI010051479">
    <property type="protein sequence ID" value="CAF4374055.1"/>
    <property type="molecule type" value="Genomic_DNA"/>
</dbReference>
<dbReference type="AlphaFoldDB" id="A0A8S2V4Q3"/>
<feature type="region of interest" description="Disordered" evidence="1">
    <location>
        <begin position="34"/>
        <end position="74"/>
    </location>
</feature>
<dbReference type="EMBL" id="CAJOBJ010079304">
    <property type="protein sequence ID" value="CAF4493829.1"/>
    <property type="molecule type" value="Genomic_DNA"/>
</dbReference>
<feature type="compositionally biased region" description="Polar residues" evidence="1">
    <location>
        <begin position="51"/>
        <end position="61"/>
    </location>
</feature>
<evidence type="ECO:0000313" key="4">
    <source>
        <dbReference type="EMBL" id="CAF4374055.1"/>
    </source>
</evidence>